<organism evidence="2">
    <name type="scientific">Anopheles marajoara</name>
    <dbReference type="NCBI Taxonomy" id="58244"/>
    <lineage>
        <taxon>Eukaryota</taxon>
        <taxon>Metazoa</taxon>
        <taxon>Ecdysozoa</taxon>
        <taxon>Arthropoda</taxon>
        <taxon>Hexapoda</taxon>
        <taxon>Insecta</taxon>
        <taxon>Pterygota</taxon>
        <taxon>Neoptera</taxon>
        <taxon>Endopterygota</taxon>
        <taxon>Diptera</taxon>
        <taxon>Nematocera</taxon>
        <taxon>Culicoidea</taxon>
        <taxon>Culicidae</taxon>
        <taxon>Anophelinae</taxon>
        <taxon>Anopheles</taxon>
    </lineage>
</organism>
<accession>A0A2M4CAR8</accession>
<proteinExistence type="predicted"/>
<reference evidence="2" key="1">
    <citation type="submission" date="2018-01" db="EMBL/GenBank/DDBJ databases">
        <title>An insight into the sialome of Amazonian anophelines.</title>
        <authorList>
            <person name="Ribeiro J.M."/>
            <person name="Scarpassa V."/>
            <person name="Calvo E."/>
        </authorList>
    </citation>
    <scope>NUCLEOTIDE SEQUENCE</scope>
    <source>
        <tissue evidence="2">Salivary glands</tissue>
    </source>
</reference>
<evidence type="ECO:0000313" key="2">
    <source>
        <dbReference type="EMBL" id="MBW62231.1"/>
    </source>
</evidence>
<sequence>MFLDGLLFSIALQNLVASKICEIETSRELRRLYLLDSLLPDPQEPQWLTVDADTTNSVQTNNRDVVTTTSKPIHGDTCYNSTALAPR</sequence>
<evidence type="ECO:0000256" key="1">
    <source>
        <dbReference type="SAM" id="SignalP"/>
    </source>
</evidence>
<feature type="signal peptide" evidence="1">
    <location>
        <begin position="1"/>
        <end position="17"/>
    </location>
</feature>
<dbReference type="AlphaFoldDB" id="A0A2M4CAR8"/>
<keyword evidence="1" id="KW-0732">Signal</keyword>
<dbReference type="EMBL" id="GGFJ01013090">
    <property type="protein sequence ID" value="MBW62231.1"/>
    <property type="molecule type" value="Transcribed_RNA"/>
</dbReference>
<protein>
    <submittedName>
        <fullName evidence="2">Putative secreted protein</fullName>
    </submittedName>
</protein>
<feature type="chain" id="PRO_5014992769" evidence="1">
    <location>
        <begin position="18"/>
        <end position="87"/>
    </location>
</feature>
<name>A0A2M4CAR8_9DIPT</name>